<accession>A0A8J4QC38</accession>
<organism evidence="4 5">
    <name type="scientific">Castanea mollissima</name>
    <name type="common">Chinese chestnut</name>
    <dbReference type="NCBI Taxonomy" id="60419"/>
    <lineage>
        <taxon>Eukaryota</taxon>
        <taxon>Viridiplantae</taxon>
        <taxon>Streptophyta</taxon>
        <taxon>Embryophyta</taxon>
        <taxon>Tracheophyta</taxon>
        <taxon>Spermatophyta</taxon>
        <taxon>Magnoliopsida</taxon>
        <taxon>eudicotyledons</taxon>
        <taxon>Gunneridae</taxon>
        <taxon>Pentapetalae</taxon>
        <taxon>rosids</taxon>
        <taxon>fabids</taxon>
        <taxon>Fagales</taxon>
        <taxon>Fagaceae</taxon>
        <taxon>Castanea</taxon>
    </lineage>
</organism>
<dbReference type="PROSITE" id="PS50151">
    <property type="entry name" value="UVR"/>
    <property type="match status" value="1"/>
</dbReference>
<keyword evidence="1" id="KW-0175">Coiled coil</keyword>
<dbReference type="AlphaFoldDB" id="A0A8J4QC38"/>
<proteinExistence type="predicted"/>
<comment type="caution">
    <text evidence="4">The sequence shown here is derived from an EMBL/GenBank/DDBJ whole genome shotgun (WGS) entry which is preliminary data.</text>
</comment>
<dbReference type="PANTHER" id="PTHR38394">
    <property type="entry name" value="NEUROFILAMENT LIGHT PROTEIN"/>
    <property type="match status" value="1"/>
</dbReference>
<feature type="compositionally biased region" description="Low complexity" evidence="2">
    <location>
        <begin position="108"/>
        <end position="127"/>
    </location>
</feature>
<feature type="domain" description="UVR" evidence="3">
    <location>
        <begin position="291"/>
        <end position="322"/>
    </location>
</feature>
<feature type="compositionally biased region" description="Basic and acidic residues" evidence="2">
    <location>
        <begin position="209"/>
        <end position="242"/>
    </location>
</feature>
<feature type="compositionally biased region" description="Low complexity" evidence="2">
    <location>
        <begin position="56"/>
        <end position="82"/>
    </location>
</feature>
<dbReference type="InterPro" id="IPR001943">
    <property type="entry name" value="UVR_dom"/>
</dbReference>
<gene>
    <name evidence="4" type="ORF">CMV_029032</name>
</gene>
<sequence length="790" mass="88562">MEEEMDSLFEGMVLFNPSQLASDQDQDQQNHHQEQQQGHQDNHHDPINPPPPIPIDAPTTTATTADSESTTSSLNSNSHSSSQPLDENLFSDLTIVAPLETLPQSQNSSSTPSISTTTTRAIPSISRQVSRKKKRAGLRIGYGRDGSRDAHSHFSPLDLDSDSHSIQSDSLDDLPHTEDHNLVSSTPTKIDHDDDDDDDNQTTAQVQQEEQREVKEEQQEEAKEEQQQQQEAKKAEEEKGELSLEDIKAQIAEKLKGARELVASVSAARKESIRRRRKAAENVNVALIKHRELEKELEEACEAEDFEKAERVSDSLAAAEEEKLSFLIALREAEAESDANESNMQEALQAQIAAEELCVSLLHKFATDAAHNAELVLKTAEESSSKEMDKWLLSTEALEAKKMEVEIESHLINEAREVFNNSIEHSIEDDRKEQELLCSKKDMLRDELEKLLELVKQKEKEISENDSKIKEVEERISNVISGFQEMQSNIDAKCDNLQSSLSTMDLESEALSAKKKEINEFLKQEEEKGAKLRELASASAEEAQTYLETVELRKTLMSSMLNSREDKMRLVKAEEKLSEDVQVLQQEVSTARASLQELSARKSNIQQDLASFKQRILFINKRVPEVEAEKKIAAAVRNFKEAARIAAEAKSLSVEKEGIQIDMERTTSELEKLEEEIKDTVNRLQDTEGLILSKEKEVAMARFQRLLLIAGAATAERNAALEFGDLEEANLLLAEAEAADSEAKKLQPIYNFKVEEFEKLPKHFISMELVSNLGRKQLAELAAAVSSSPS</sequence>
<name>A0A8J4QC38_9ROSI</name>
<feature type="coiled-coil region" evidence="1">
    <location>
        <begin position="441"/>
        <end position="475"/>
    </location>
</feature>
<feature type="region of interest" description="Disordered" evidence="2">
    <location>
        <begin position="1"/>
        <end position="242"/>
    </location>
</feature>
<evidence type="ECO:0000313" key="4">
    <source>
        <dbReference type="EMBL" id="KAF3944506.1"/>
    </source>
</evidence>
<dbReference type="OrthoDB" id="1301563at2759"/>
<feature type="compositionally biased region" description="Basic and acidic residues" evidence="2">
    <location>
        <begin position="28"/>
        <end position="46"/>
    </location>
</feature>
<evidence type="ECO:0000256" key="1">
    <source>
        <dbReference type="SAM" id="Coils"/>
    </source>
</evidence>
<feature type="coiled-coil region" evidence="1">
    <location>
        <begin position="567"/>
        <end position="615"/>
    </location>
</feature>
<dbReference type="PANTHER" id="PTHR38394:SF1">
    <property type="entry name" value="NEUROFILAMENT LIGHT PROTEIN"/>
    <property type="match status" value="1"/>
</dbReference>
<protein>
    <recommendedName>
        <fullName evidence="3">UVR domain-containing protein</fullName>
    </recommendedName>
</protein>
<keyword evidence="5" id="KW-1185">Reference proteome</keyword>
<evidence type="ECO:0000256" key="2">
    <source>
        <dbReference type="SAM" id="MobiDB-lite"/>
    </source>
</evidence>
<dbReference type="Pfam" id="PF02151">
    <property type="entry name" value="UVR"/>
    <property type="match status" value="1"/>
</dbReference>
<dbReference type="EMBL" id="JRKL02012598">
    <property type="protein sequence ID" value="KAF3944506.1"/>
    <property type="molecule type" value="Genomic_DNA"/>
</dbReference>
<dbReference type="Proteomes" id="UP000737018">
    <property type="component" value="Unassembled WGS sequence"/>
</dbReference>
<reference evidence="4" key="1">
    <citation type="submission" date="2020-03" db="EMBL/GenBank/DDBJ databases">
        <title>Castanea mollissima Vanexum genome sequencing.</title>
        <authorList>
            <person name="Staton M."/>
        </authorList>
    </citation>
    <scope>NUCLEOTIDE SEQUENCE</scope>
    <source>
        <tissue evidence="4">Leaf</tissue>
    </source>
</reference>
<evidence type="ECO:0000313" key="5">
    <source>
        <dbReference type="Proteomes" id="UP000737018"/>
    </source>
</evidence>
<feature type="coiled-coil region" evidence="1">
    <location>
        <begin position="656"/>
        <end position="690"/>
    </location>
</feature>
<evidence type="ECO:0000259" key="3">
    <source>
        <dbReference type="PROSITE" id="PS50151"/>
    </source>
</evidence>
<feature type="coiled-coil region" evidence="1">
    <location>
        <begin position="276"/>
        <end position="350"/>
    </location>
</feature>